<dbReference type="RefSeq" id="WP_243067752.1">
    <property type="nucleotide sequence ID" value="NZ_JAIVFK010000006.1"/>
</dbReference>
<dbReference type="NCBIfam" id="TIGR00229">
    <property type="entry name" value="sensory_box"/>
    <property type="match status" value="1"/>
</dbReference>
<dbReference type="InterPro" id="IPR036890">
    <property type="entry name" value="HATPase_C_sf"/>
</dbReference>
<dbReference type="Proteomes" id="UP001139104">
    <property type="component" value="Unassembled WGS sequence"/>
</dbReference>
<dbReference type="InterPro" id="IPR013767">
    <property type="entry name" value="PAS_fold"/>
</dbReference>
<dbReference type="Pfam" id="PF02518">
    <property type="entry name" value="HATPase_c"/>
    <property type="match status" value="1"/>
</dbReference>
<dbReference type="InterPro" id="IPR000014">
    <property type="entry name" value="PAS"/>
</dbReference>
<name>A0ABS9Z871_9HYPH</name>
<dbReference type="EMBL" id="JAIVFP010000001">
    <property type="protein sequence ID" value="MCI4683823.1"/>
    <property type="molecule type" value="Genomic_DNA"/>
</dbReference>
<feature type="transmembrane region" description="Helical" evidence="9">
    <location>
        <begin position="29"/>
        <end position="49"/>
    </location>
</feature>
<evidence type="ECO:0000256" key="2">
    <source>
        <dbReference type="ARBA" id="ARBA00012438"/>
    </source>
</evidence>
<organism evidence="12 13">
    <name type="scientific">Candidatus Rhodoblastus alkanivorans</name>
    <dbReference type="NCBI Taxonomy" id="2954117"/>
    <lineage>
        <taxon>Bacteria</taxon>
        <taxon>Pseudomonadati</taxon>
        <taxon>Pseudomonadota</taxon>
        <taxon>Alphaproteobacteria</taxon>
        <taxon>Hyphomicrobiales</taxon>
        <taxon>Rhodoblastaceae</taxon>
        <taxon>Rhodoblastus</taxon>
    </lineage>
</organism>
<evidence type="ECO:0000256" key="4">
    <source>
        <dbReference type="ARBA" id="ARBA00022679"/>
    </source>
</evidence>
<evidence type="ECO:0000256" key="1">
    <source>
        <dbReference type="ARBA" id="ARBA00000085"/>
    </source>
</evidence>
<dbReference type="PANTHER" id="PTHR43065:SF10">
    <property type="entry name" value="PEROXIDE STRESS-ACTIVATED HISTIDINE KINASE MAK3"/>
    <property type="match status" value="1"/>
</dbReference>
<evidence type="ECO:0000313" key="12">
    <source>
        <dbReference type="EMBL" id="MCI4683823.1"/>
    </source>
</evidence>
<dbReference type="SMART" id="SM00387">
    <property type="entry name" value="HATPase_c"/>
    <property type="match status" value="1"/>
</dbReference>
<reference evidence="12" key="1">
    <citation type="journal article" date="2022" name="ISME J.">
        <title>Identification of active gaseous-alkane degraders at natural gas seeps.</title>
        <authorList>
            <person name="Farhan Ul Haque M."/>
            <person name="Hernandez M."/>
            <person name="Crombie A.T."/>
            <person name="Murrell J.C."/>
        </authorList>
    </citation>
    <scope>NUCLEOTIDE SEQUENCE</scope>
    <source>
        <strain evidence="12">PC2</strain>
    </source>
</reference>
<keyword evidence="4" id="KW-0808">Transferase</keyword>
<proteinExistence type="predicted"/>
<dbReference type="InterPro" id="IPR035965">
    <property type="entry name" value="PAS-like_dom_sf"/>
</dbReference>
<feature type="domain" description="PAS" evidence="11">
    <location>
        <begin position="141"/>
        <end position="211"/>
    </location>
</feature>
<keyword evidence="13" id="KW-1185">Reference proteome</keyword>
<evidence type="ECO:0000256" key="6">
    <source>
        <dbReference type="ARBA" id="ARBA00022777"/>
    </source>
</evidence>
<protein>
    <recommendedName>
        <fullName evidence="2">histidine kinase</fullName>
        <ecNumber evidence="2">2.7.13.3</ecNumber>
    </recommendedName>
</protein>
<feature type="transmembrane region" description="Helical" evidence="9">
    <location>
        <begin position="61"/>
        <end position="85"/>
    </location>
</feature>
<accession>A0ABS9Z871</accession>
<evidence type="ECO:0000259" key="10">
    <source>
        <dbReference type="PROSITE" id="PS50109"/>
    </source>
</evidence>
<dbReference type="InterPro" id="IPR004358">
    <property type="entry name" value="Sig_transdc_His_kin-like_C"/>
</dbReference>
<evidence type="ECO:0000313" key="13">
    <source>
        <dbReference type="Proteomes" id="UP001139104"/>
    </source>
</evidence>
<dbReference type="PROSITE" id="PS50109">
    <property type="entry name" value="HIS_KIN"/>
    <property type="match status" value="1"/>
</dbReference>
<evidence type="ECO:0000256" key="8">
    <source>
        <dbReference type="ARBA" id="ARBA00023012"/>
    </source>
</evidence>
<dbReference type="Gene3D" id="3.30.565.10">
    <property type="entry name" value="Histidine kinase-like ATPase, C-terminal domain"/>
    <property type="match status" value="1"/>
</dbReference>
<dbReference type="CDD" id="cd00130">
    <property type="entry name" value="PAS"/>
    <property type="match status" value="1"/>
</dbReference>
<dbReference type="PROSITE" id="PS50112">
    <property type="entry name" value="PAS"/>
    <property type="match status" value="1"/>
</dbReference>
<comment type="caution">
    <text evidence="12">The sequence shown here is derived from an EMBL/GenBank/DDBJ whole genome shotgun (WGS) entry which is preliminary data.</text>
</comment>
<dbReference type="Gene3D" id="3.30.450.20">
    <property type="entry name" value="PAS domain"/>
    <property type="match status" value="1"/>
</dbReference>
<dbReference type="InterPro" id="IPR003594">
    <property type="entry name" value="HATPase_dom"/>
</dbReference>
<keyword evidence="9" id="KW-0812">Transmembrane</keyword>
<gene>
    <name evidence="12" type="ORF">K2U94_13795</name>
</gene>
<keyword evidence="8" id="KW-0902">Two-component regulatory system</keyword>
<evidence type="ECO:0000256" key="9">
    <source>
        <dbReference type="SAM" id="Phobius"/>
    </source>
</evidence>
<dbReference type="SUPFAM" id="SSF55874">
    <property type="entry name" value="ATPase domain of HSP90 chaperone/DNA topoisomerase II/histidine kinase"/>
    <property type="match status" value="1"/>
</dbReference>
<evidence type="ECO:0000256" key="3">
    <source>
        <dbReference type="ARBA" id="ARBA00022553"/>
    </source>
</evidence>
<dbReference type="Gene3D" id="1.10.287.130">
    <property type="match status" value="1"/>
</dbReference>
<dbReference type="InterPro" id="IPR005467">
    <property type="entry name" value="His_kinase_dom"/>
</dbReference>
<keyword evidence="9" id="KW-0472">Membrane</keyword>
<keyword evidence="7" id="KW-0067">ATP-binding</keyword>
<feature type="domain" description="Histidine kinase" evidence="10">
    <location>
        <begin position="289"/>
        <end position="501"/>
    </location>
</feature>
<dbReference type="EC" id="2.7.13.3" evidence="2"/>
<keyword evidence="5" id="KW-0547">Nucleotide-binding</keyword>
<dbReference type="Pfam" id="PF00989">
    <property type="entry name" value="PAS"/>
    <property type="match status" value="1"/>
</dbReference>
<dbReference type="PANTHER" id="PTHR43065">
    <property type="entry name" value="SENSOR HISTIDINE KINASE"/>
    <property type="match status" value="1"/>
</dbReference>
<sequence>MSALDSEDYHADGSWLKKRLWALTSRPEAWPLSSRLGAAALVVLIALLLRFGLFKDHSGDVYLTFFPAVAIAIIVGGSAGGVLAVALSVLAIELWVNPYDQLGEWVALAVFMIGAAIIALALRLVHYALTINLSREFQRRRNAQLKAIVDTALEGMITYDKQGVLQYANPAACEIYGYEASELVGLNVKSLMPDSESARQEGIIVTDLDADEKKIIGRRRRVLGRRKQGEIVPTELTVNEASFGDGEILFVGMMRDLSALEREKARADALRDKLFHASRLNDMSEVVESLAHDVAQPLTAIANFLAAARRMPGAADLRGADGVLVKAENQAKRASDILGRLRGFIEKRSPERAPEDLHRLIEAALGLAYLGDAEKAPQIELREIGAAIDVNVDRIQIQQVIINFLRNAAEAAMDALIPKIVVETSIDNHGRICVSVEDNGSGVDPEVAGKLFEPFVSTKTSGMGIGLSLCKSIIESHGGEIGYRPANPRGSVFFFALPILAQEGQPRLKGA</sequence>
<keyword evidence="3" id="KW-0597">Phosphoprotein</keyword>
<evidence type="ECO:0000259" key="11">
    <source>
        <dbReference type="PROSITE" id="PS50112"/>
    </source>
</evidence>
<evidence type="ECO:0000256" key="7">
    <source>
        <dbReference type="ARBA" id="ARBA00022840"/>
    </source>
</evidence>
<comment type="catalytic activity">
    <reaction evidence="1">
        <text>ATP + protein L-histidine = ADP + protein N-phospho-L-histidine.</text>
        <dbReference type="EC" id="2.7.13.3"/>
    </reaction>
</comment>
<keyword evidence="6" id="KW-0418">Kinase</keyword>
<dbReference type="SUPFAM" id="SSF55785">
    <property type="entry name" value="PYP-like sensor domain (PAS domain)"/>
    <property type="match status" value="1"/>
</dbReference>
<evidence type="ECO:0000256" key="5">
    <source>
        <dbReference type="ARBA" id="ARBA00022741"/>
    </source>
</evidence>
<dbReference type="PRINTS" id="PR00344">
    <property type="entry name" value="BCTRLSENSOR"/>
</dbReference>
<dbReference type="SMART" id="SM00091">
    <property type="entry name" value="PAS"/>
    <property type="match status" value="1"/>
</dbReference>
<keyword evidence="9" id="KW-1133">Transmembrane helix</keyword>
<feature type="transmembrane region" description="Helical" evidence="9">
    <location>
        <begin position="105"/>
        <end position="131"/>
    </location>
</feature>